<protein>
    <recommendedName>
        <fullName evidence="5">RNA polymerase sigma factor</fullName>
    </recommendedName>
</protein>
<dbReference type="SUPFAM" id="SSF88946">
    <property type="entry name" value="Sigma2 domain of RNA polymerase sigma factors"/>
    <property type="match status" value="1"/>
</dbReference>
<dbReference type="GO" id="GO:0003677">
    <property type="term" value="F:DNA binding"/>
    <property type="evidence" value="ECO:0007669"/>
    <property type="project" value="UniProtKB-KW"/>
</dbReference>
<dbReference type="InterPro" id="IPR013324">
    <property type="entry name" value="RNA_pol_sigma_r3/r4-like"/>
</dbReference>
<evidence type="ECO:0000256" key="6">
    <source>
        <dbReference type="SAM" id="MobiDB-lite"/>
    </source>
</evidence>
<dbReference type="Pfam" id="PF04545">
    <property type="entry name" value="Sigma70_r4"/>
    <property type="match status" value="1"/>
</dbReference>
<gene>
    <name evidence="9" type="ORF">SAMN04488107_2200</name>
</gene>
<evidence type="ECO:0000256" key="3">
    <source>
        <dbReference type="ARBA" id="ARBA00023125"/>
    </source>
</evidence>
<organism evidence="9 10">
    <name type="scientific">Geodermatophilus saharensis</name>
    <dbReference type="NCBI Taxonomy" id="1137994"/>
    <lineage>
        <taxon>Bacteria</taxon>
        <taxon>Bacillati</taxon>
        <taxon>Actinomycetota</taxon>
        <taxon>Actinomycetes</taxon>
        <taxon>Geodermatophilales</taxon>
        <taxon>Geodermatophilaceae</taxon>
        <taxon>Geodermatophilus</taxon>
    </lineage>
</organism>
<dbReference type="InterPro" id="IPR007627">
    <property type="entry name" value="RNA_pol_sigma70_r2"/>
</dbReference>
<evidence type="ECO:0000313" key="10">
    <source>
        <dbReference type="Proteomes" id="UP000198386"/>
    </source>
</evidence>
<dbReference type="PROSITE" id="PS00716">
    <property type="entry name" value="SIGMA70_2"/>
    <property type="match status" value="1"/>
</dbReference>
<dbReference type="PANTHER" id="PTHR30603:SF47">
    <property type="entry name" value="RNA POLYMERASE SIGMA FACTOR SIGD, CHLOROPLASTIC"/>
    <property type="match status" value="1"/>
</dbReference>
<feature type="region of interest" description="Disordered" evidence="6">
    <location>
        <begin position="123"/>
        <end position="175"/>
    </location>
</feature>
<accession>A0A239DK53</accession>
<proteinExistence type="inferred from homology"/>
<reference evidence="10" key="1">
    <citation type="submission" date="2017-06" db="EMBL/GenBank/DDBJ databases">
        <authorList>
            <person name="Varghese N."/>
            <person name="Submissions S."/>
        </authorList>
    </citation>
    <scope>NUCLEOTIDE SEQUENCE [LARGE SCALE GENOMIC DNA]</scope>
    <source>
        <strain evidence="10">DSM 45423</strain>
    </source>
</reference>
<feature type="compositionally biased region" description="Polar residues" evidence="6">
    <location>
        <begin position="133"/>
        <end position="148"/>
    </location>
</feature>
<dbReference type="GO" id="GO:0016987">
    <property type="term" value="F:sigma factor activity"/>
    <property type="evidence" value="ECO:0007669"/>
    <property type="project" value="UniProtKB-KW"/>
</dbReference>
<comment type="similarity">
    <text evidence="5">Belongs to the sigma-70 factor family.</text>
</comment>
<dbReference type="InterPro" id="IPR036388">
    <property type="entry name" value="WH-like_DNA-bd_sf"/>
</dbReference>
<dbReference type="Pfam" id="PF04539">
    <property type="entry name" value="Sigma70_r3"/>
    <property type="match status" value="1"/>
</dbReference>
<dbReference type="InterPro" id="IPR007630">
    <property type="entry name" value="RNA_pol_sigma70_r4"/>
</dbReference>
<dbReference type="AlphaFoldDB" id="A0A239DK53"/>
<evidence type="ECO:0000256" key="2">
    <source>
        <dbReference type="ARBA" id="ARBA00023082"/>
    </source>
</evidence>
<dbReference type="InterPro" id="IPR050239">
    <property type="entry name" value="Sigma-70_RNA_pol_init_factors"/>
</dbReference>
<dbReference type="RefSeq" id="WP_176449935.1">
    <property type="nucleotide sequence ID" value="NZ_FZOH01000003.1"/>
</dbReference>
<dbReference type="Proteomes" id="UP000198386">
    <property type="component" value="Unassembled WGS sequence"/>
</dbReference>
<dbReference type="Pfam" id="PF04542">
    <property type="entry name" value="Sigma70_r2"/>
    <property type="match status" value="1"/>
</dbReference>
<dbReference type="PROSITE" id="PS00715">
    <property type="entry name" value="SIGMA70_1"/>
    <property type="match status" value="1"/>
</dbReference>
<name>A0A239DK53_9ACTN</name>
<evidence type="ECO:0000256" key="5">
    <source>
        <dbReference type="RuleBase" id="RU362124"/>
    </source>
</evidence>
<dbReference type="InterPro" id="IPR014284">
    <property type="entry name" value="RNA_pol_sigma-70_dom"/>
</dbReference>
<dbReference type="NCBIfam" id="TIGR02937">
    <property type="entry name" value="sigma70-ECF"/>
    <property type="match status" value="1"/>
</dbReference>
<feature type="compositionally biased region" description="Basic and acidic residues" evidence="6">
    <location>
        <begin position="154"/>
        <end position="168"/>
    </location>
</feature>
<dbReference type="SUPFAM" id="SSF88659">
    <property type="entry name" value="Sigma3 and sigma4 domains of RNA polymerase sigma factors"/>
    <property type="match status" value="2"/>
</dbReference>
<dbReference type="GO" id="GO:0006352">
    <property type="term" value="P:DNA-templated transcription initiation"/>
    <property type="evidence" value="ECO:0007669"/>
    <property type="project" value="InterPro"/>
</dbReference>
<dbReference type="Gene3D" id="1.20.120.1810">
    <property type="match status" value="1"/>
</dbReference>
<dbReference type="PRINTS" id="PR00046">
    <property type="entry name" value="SIGMA70FCT"/>
</dbReference>
<dbReference type="PANTHER" id="PTHR30603">
    <property type="entry name" value="RNA POLYMERASE SIGMA FACTOR RPO"/>
    <property type="match status" value="1"/>
</dbReference>
<keyword evidence="10" id="KW-1185">Reference proteome</keyword>
<dbReference type="InterPro" id="IPR013325">
    <property type="entry name" value="RNA_pol_sigma_r2"/>
</dbReference>
<keyword evidence="4 5" id="KW-0804">Transcription</keyword>
<comment type="function">
    <text evidence="5">Sigma factors are initiation factors that promote the attachment of RNA polymerase to specific initiation sites and are then released.</text>
</comment>
<feature type="domain" description="RNA polymerase sigma-70" evidence="8">
    <location>
        <begin position="225"/>
        <end position="251"/>
    </location>
</feature>
<sequence length="262" mass="28820">MTSAARLTPLQERDLVIAAEAGDRRACADLVDAFLPEIAGLANAYRHTPGVERRELLQEGVAGLLFAARRFDPALETPFWAYASFWVRKAMQELVAELSRPVALSDRAVRGLAAVRAARADHLREHGVEPTPDQLSGSTGLRRQQVEQLQAAERSPRSLEERLGRGDEPGATVADQLPDPRAELAFDVVLDDIEIREVHALAERLDERERYVIRAHYGLGEPARSLREIGASLGVTAERARQIEAGGLGKLRASLTRSARVR</sequence>
<dbReference type="InterPro" id="IPR000943">
    <property type="entry name" value="RNA_pol_sigma70"/>
</dbReference>
<evidence type="ECO:0000313" key="9">
    <source>
        <dbReference type="EMBL" id="SNS32262.1"/>
    </source>
</evidence>
<evidence type="ECO:0000259" key="8">
    <source>
        <dbReference type="PROSITE" id="PS00716"/>
    </source>
</evidence>
<dbReference type="InterPro" id="IPR007624">
    <property type="entry name" value="RNA_pol_sigma70_r3"/>
</dbReference>
<evidence type="ECO:0000256" key="1">
    <source>
        <dbReference type="ARBA" id="ARBA00023015"/>
    </source>
</evidence>
<dbReference type="Gene3D" id="1.10.10.10">
    <property type="entry name" value="Winged helix-like DNA-binding domain superfamily/Winged helix DNA-binding domain"/>
    <property type="match status" value="2"/>
</dbReference>
<keyword evidence="3 5" id="KW-0238">DNA-binding</keyword>
<dbReference type="EMBL" id="FZOH01000003">
    <property type="protein sequence ID" value="SNS32262.1"/>
    <property type="molecule type" value="Genomic_DNA"/>
</dbReference>
<evidence type="ECO:0000256" key="4">
    <source>
        <dbReference type="ARBA" id="ARBA00023163"/>
    </source>
</evidence>
<keyword evidence="1 5" id="KW-0805">Transcription regulation</keyword>
<evidence type="ECO:0000259" key="7">
    <source>
        <dbReference type="PROSITE" id="PS00715"/>
    </source>
</evidence>
<keyword evidence="2 5" id="KW-0731">Sigma factor</keyword>
<feature type="domain" description="RNA polymerase sigma-70" evidence="7">
    <location>
        <begin position="55"/>
        <end position="68"/>
    </location>
</feature>